<protein>
    <submittedName>
        <fullName evidence="8">Endolytic transglycosylase MltG</fullName>
    </submittedName>
</protein>
<gene>
    <name evidence="8" type="primary">mltG</name>
    <name evidence="8" type="ORF">O0235_01735</name>
</gene>
<evidence type="ECO:0000313" key="8">
    <source>
        <dbReference type="EMBL" id="WBL36327.1"/>
    </source>
</evidence>
<keyword evidence="3" id="KW-1133">Transmembrane helix</keyword>
<proteinExistence type="predicted"/>
<keyword evidence="2" id="KW-0812">Transmembrane</keyword>
<dbReference type="PANTHER" id="PTHR30518">
    <property type="entry name" value="ENDOLYTIC MUREIN TRANSGLYCOSYLASE"/>
    <property type="match status" value="1"/>
</dbReference>
<dbReference type="Gene3D" id="3.30.160.60">
    <property type="entry name" value="Classic Zinc Finger"/>
    <property type="match status" value="1"/>
</dbReference>
<evidence type="ECO:0000256" key="5">
    <source>
        <dbReference type="ARBA" id="ARBA00023239"/>
    </source>
</evidence>
<keyword evidence="4" id="KW-0472">Membrane</keyword>
<dbReference type="InterPro" id="IPR003770">
    <property type="entry name" value="MLTG-like"/>
</dbReference>
<dbReference type="Proteomes" id="UP001212803">
    <property type="component" value="Chromosome"/>
</dbReference>
<keyword evidence="9" id="KW-1185">Reference proteome</keyword>
<keyword evidence="6" id="KW-0961">Cell wall biogenesis/degradation</keyword>
<dbReference type="RefSeq" id="WP_270056851.1">
    <property type="nucleotide sequence ID" value="NZ_CP115149.1"/>
</dbReference>
<organism evidence="8 9">
    <name type="scientific">Tepidiforma flava</name>
    <dbReference type="NCBI Taxonomy" id="3004094"/>
    <lineage>
        <taxon>Bacteria</taxon>
        <taxon>Bacillati</taxon>
        <taxon>Chloroflexota</taxon>
        <taxon>Tepidiformia</taxon>
        <taxon>Tepidiformales</taxon>
        <taxon>Tepidiformaceae</taxon>
        <taxon>Tepidiforma</taxon>
    </lineage>
</organism>
<sequence length="260" mass="27724">MPRGASAPPSSTCSPSKRPCRSSASPSPKASASRRWPCSPSRPASAPATSFSPPSPGLSSPGLAEHLPPGADLRGYLFPDTYIMPVGSTMDDLVAYMIRTLDERFTPELRAAAAARGLNPHQALTLASIVEREAVLPAERPLIAGVFYNRLAAGDRLGADPTVQFAVALDPASVQRYGWWKKELTIIDLENPSPYNTRLFPGLPPGPIACPGLASIEAVAYPTDTDYYYFVADAKKGDGSHVFAVTFAEHERNIALYGAP</sequence>
<evidence type="ECO:0000256" key="2">
    <source>
        <dbReference type="ARBA" id="ARBA00022692"/>
    </source>
</evidence>
<dbReference type="PANTHER" id="PTHR30518:SF2">
    <property type="entry name" value="ENDOLYTIC MUREIN TRANSGLYCOSYLASE"/>
    <property type="match status" value="1"/>
</dbReference>
<dbReference type="Pfam" id="PF02618">
    <property type="entry name" value="YceG"/>
    <property type="match status" value="1"/>
</dbReference>
<dbReference type="NCBIfam" id="TIGR00247">
    <property type="entry name" value="endolytic transglycosylase MltG"/>
    <property type="match status" value="1"/>
</dbReference>
<feature type="region of interest" description="Disordered" evidence="7">
    <location>
        <begin position="1"/>
        <end position="66"/>
    </location>
</feature>
<evidence type="ECO:0000256" key="7">
    <source>
        <dbReference type="SAM" id="MobiDB-lite"/>
    </source>
</evidence>
<evidence type="ECO:0000256" key="3">
    <source>
        <dbReference type="ARBA" id="ARBA00022989"/>
    </source>
</evidence>
<name>A0ABY7M849_9CHLR</name>
<keyword evidence="1" id="KW-1003">Cell membrane</keyword>
<dbReference type="EMBL" id="CP115149">
    <property type="protein sequence ID" value="WBL36327.1"/>
    <property type="molecule type" value="Genomic_DNA"/>
</dbReference>
<feature type="compositionally biased region" description="Low complexity" evidence="7">
    <location>
        <begin position="1"/>
        <end position="63"/>
    </location>
</feature>
<evidence type="ECO:0000256" key="1">
    <source>
        <dbReference type="ARBA" id="ARBA00022475"/>
    </source>
</evidence>
<accession>A0ABY7M849</accession>
<evidence type="ECO:0000256" key="4">
    <source>
        <dbReference type="ARBA" id="ARBA00023136"/>
    </source>
</evidence>
<evidence type="ECO:0000256" key="6">
    <source>
        <dbReference type="ARBA" id="ARBA00023316"/>
    </source>
</evidence>
<evidence type="ECO:0000313" key="9">
    <source>
        <dbReference type="Proteomes" id="UP001212803"/>
    </source>
</evidence>
<keyword evidence="5" id="KW-0456">Lyase</keyword>
<reference evidence="8 9" key="1">
    <citation type="journal article" date="2023" name="ISME J.">
        <title>Thermophilic Dehalococcoidia with unusual traits shed light on an unexpected past.</title>
        <authorList>
            <person name="Palmer M."/>
            <person name="Covington J.K."/>
            <person name="Zhou E.M."/>
            <person name="Thomas S.C."/>
            <person name="Habib N."/>
            <person name="Seymour C.O."/>
            <person name="Lai D."/>
            <person name="Johnston J."/>
            <person name="Hashimi A."/>
            <person name="Jiao J.Y."/>
            <person name="Muok A.R."/>
            <person name="Liu L."/>
            <person name="Xian W.D."/>
            <person name="Zhi X.Y."/>
            <person name="Li M.M."/>
            <person name="Silva L.P."/>
            <person name="Bowen B.P."/>
            <person name="Louie K."/>
            <person name="Briegel A."/>
            <person name="Pett-Ridge J."/>
            <person name="Weber P.K."/>
            <person name="Tocheva E.I."/>
            <person name="Woyke T."/>
            <person name="Northen T.R."/>
            <person name="Mayali X."/>
            <person name="Li W.J."/>
            <person name="Hedlund B.P."/>
        </authorList>
    </citation>
    <scope>NUCLEOTIDE SEQUENCE [LARGE SCALE GENOMIC DNA]</scope>
    <source>
        <strain evidence="8 9">YIM 72310</strain>
    </source>
</reference>